<dbReference type="PANTHER" id="PTHR35046:SF9">
    <property type="entry name" value="RNA-DIRECTED DNA POLYMERASE"/>
    <property type="match status" value="1"/>
</dbReference>
<feature type="region of interest" description="Disordered" evidence="1">
    <location>
        <begin position="1"/>
        <end position="28"/>
    </location>
</feature>
<name>A0A371GXA7_MUCPR</name>
<keyword evidence="3" id="KW-1185">Reference proteome</keyword>
<dbReference type="EMBL" id="QJKJ01004211">
    <property type="protein sequence ID" value="RDX95076.1"/>
    <property type="molecule type" value="Genomic_DNA"/>
</dbReference>
<gene>
    <name evidence="2" type="ORF">CR513_22441</name>
</gene>
<feature type="compositionally biased region" description="Basic and acidic residues" evidence="1">
    <location>
        <begin position="1"/>
        <end position="12"/>
    </location>
</feature>
<dbReference type="AlphaFoldDB" id="A0A371GXA7"/>
<comment type="caution">
    <text evidence="2">The sequence shown here is derived from an EMBL/GenBank/DDBJ whole genome shotgun (WGS) entry which is preliminary data.</text>
</comment>
<organism evidence="2 3">
    <name type="scientific">Mucuna pruriens</name>
    <name type="common">Velvet bean</name>
    <name type="synonym">Dolichos pruriens</name>
    <dbReference type="NCBI Taxonomy" id="157652"/>
    <lineage>
        <taxon>Eukaryota</taxon>
        <taxon>Viridiplantae</taxon>
        <taxon>Streptophyta</taxon>
        <taxon>Embryophyta</taxon>
        <taxon>Tracheophyta</taxon>
        <taxon>Spermatophyta</taxon>
        <taxon>Magnoliopsida</taxon>
        <taxon>eudicotyledons</taxon>
        <taxon>Gunneridae</taxon>
        <taxon>Pentapetalae</taxon>
        <taxon>rosids</taxon>
        <taxon>fabids</taxon>
        <taxon>Fabales</taxon>
        <taxon>Fabaceae</taxon>
        <taxon>Papilionoideae</taxon>
        <taxon>50 kb inversion clade</taxon>
        <taxon>NPAAA clade</taxon>
        <taxon>indigoferoid/millettioid clade</taxon>
        <taxon>Phaseoleae</taxon>
        <taxon>Mucuna</taxon>
    </lineage>
</organism>
<feature type="compositionally biased region" description="Polar residues" evidence="1">
    <location>
        <begin position="13"/>
        <end position="28"/>
    </location>
</feature>
<accession>A0A371GXA7</accession>
<evidence type="ECO:0000313" key="2">
    <source>
        <dbReference type="EMBL" id="RDX95076.1"/>
    </source>
</evidence>
<proteinExistence type="predicted"/>
<sequence>MARRDKSPKKGSDSSLGQKETTSTHTPMALGTSNIKWFKCLGKGHIPFECPNRRFMIVKDDGEIETSEKLVKKQDLPTFVHPRPCKLQWLSERGELLADKQAEVVDDGVTNRFTFVHLVQRMMCMWIKRKESLQVDPWEVRRVLLAKREPLFAFPTDMLLNASPYLNDLPNVYHGLPPLRGIEHHTYIILEATLPNKSA</sequence>
<evidence type="ECO:0000313" key="3">
    <source>
        <dbReference type="Proteomes" id="UP000257109"/>
    </source>
</evidence>
<feature type="non-terminal residue" evidence="2">
    <location>
        <position position="1"/>
    </location>
</feature>
<evidence type="ECO:0000256" key="1">
    <source>
        <dbReference type="SAM" id="MobiDB-lite"/>
    </source>
</evidence>
<reference evidence="2" key="1">
    <citation type="submission" date="2018-05" db="EMBL/GenBank/DDBJ databases">
        <title>Draft genome of Mucuna pruriens seed.</title>
        <authorList>
            <person name="Nnadi N.E."/>
            <person name="Vos R."/>
            <person name="Hasami M.H."/>
            <person name="Devisetty U.K."/>
            <person name="Aguiy J.C."/>
        </authorList>
    </citation>
    <scope>NUCLEOTIDE SEQUENCE [LARGE SCALE GENOMIC DNA]</scope>
    <source>
        <strain evidence="2">JCA_2017</strain>
    </source>
</reference>
<protein>
    <submittedName>
        <fullName evidence="2">Uncharacterized protein</fullName>
    </submittedName>
</protein>
<dbReference type="Proteomes" id="UP000257109">
    <property type="component" value="Unassembled WGS sequence"/>
</dbReference>
<dbReference type="OrthoDB" id="1719899at2759"/>
<dbReference type="PANTHER" id="PTHR35046">
    <property type="entry name" value="ZINC KNUCKLE (CCHC-TYPE) FAMILY PROTEIN"/>
    <property type="match status" value="1"/>
</dbReference>